<evidence type="ECO:0000313" key="5">
    <source>
        <dbReference type="Proteomes" id="UP000189437"/>
    </source>
</evidence>
<dbReference type="InterPro" id="IPR036183">
    <property type="entry name" value="YajQ-like_sf"/>
</dbReference>
<protein>
    <recommendedName>
        <fullName evidence="3">Nucleotide-binding protein BKK48_09540</fullName>
    </recommendedName>
</protein>
<sequence>MPSFDIVSEITMHEVRNAVENANRVLSTRYDFRGVEAIMELNEKNETVKVTTESEFQLEQLIEILIGAFVKRGIEHGSLDIPTESEHHGKLYTKEIKLKQGIETEMAKKITKLVKDSKIKVQAQIQGDQVRVTGKSRDDLQAVIQLVKNAELGQPFQFNNFRD</sequence>
<dbReference type="AlphaFoldDB" id="A0A1V3I761"/>
<proteinExistence type="inferred from homology"/>
<dbReference type="RefSeq" id="WP_143538864.1">
    <property type="nucleotide sequence ID" value="NZ_MLHH01000030.1"/>
</dbReference>
<evidence type="ECO:0000256" key="2">
    <source>
        <dbReference type="ARBA" id="ARBA00093450"/>
    </source>
</evidence>
<dbReference type="PANTHER" id="PTHR30476">
    <property type="entry name" value="UPF0234 PROTEIN YAJQ"/>
    <property type="match status" value="1"/>
</dbReference>
<comment type="function">
    <text evidence="3">Nucleotide-binding protein.</text>
</comment>
<dbReference type="InterPro" id="IPR035571">
    <property type="entry name" value="UPF0234-like_C"/>
</dbReference>
<dbReference type="STRING" id="1908258.BKK48_09540"/>
<dbReference type="Gene3D" id="3.30.70.990">
    <property type="entry name" value="YajQ-like, domain 2"/>
    <property type="match status" value="1"/>
</dbReference>
<dbReference type="HAMAP" id="MF_00632">
    <property type="entry name" value="UPF0234"/>
    <property type="match status" value="1"/>
</dbReference>
<dbReference type="Gene3D" id="3.30.70.860">
    <property type="match status" value="1"/>
</dbReference>
<dbReference type="GO" id="GO:0000166">
    <property type="term" value="F:nucleotide binding"/>
    <property type="evidence" value="ECO:0007669"/>
    <property type="project" value="UniProtKB-UniRule"/>
</dbReference>
<reference evidence="4 5" key="1">
    <citation type="submission" date="2016-10" db="EMBL/GenBank/DDBJ databases">
        <title>Rodentibacter gen. nov. and new species.</title>
        <authorList>
            <person name="Christensen H."/>
        </authorList>
    </citation>
    <scope>NUCLEOTIDE SEQUENCE [LARGE SCALE GENOMIC DNA]</scope>
    <source>
        <strain evidence="4 5">Ac69</strain>
    </source>
</reference>
<dbReference type="InterPro" id="IPR035570">
    <property type="entry name" value="UPF0234_N"/>
</dbReference>
<dbReference type="Proteomes" id="UP000189437">
    <property type="component" value="Unassembled WGS sequence"/>
</dbReference>
<accession>A0A1V3I761</accession>
<dbReference type="Pfam" id="PF04461">
    <property type="entry name" value="YajQ"/>
    <property type="match status" value="1"/>
</dbReference>
<evidence type="ECO:0000256" key="3">
    <source>
        <dbReference type="HAMAP-Rule" id="MF_00632"/>
    </source>
</evidence>
<dbReference type="SUPFAM" id="SSF89963">
    <property type="entry name" value="YajQ-like"/>
    <property type="match status" value="2"/>
</dbReference>
<name>A0A1V3I761_9PAST</name>
<evidence type="ECO:0000256" key="1">
    <source>
        <dbReference type="ARBA" id="ARBA00022741"/>
    </source>
</evidence>
<dbReference type="EMBL" id="MLHH01000030">
    <property type="protein sequence ID" value="OOF35566.1"/>
    <property type="molecule type" value="Genomic_DNA"/>
</dbReference>
<dbReference type="CDD" id="cd11740">
    <property type="entry name" value="YajQ_like"/>
    <property type="match status" value="1"/>
</dbReference>
<comment type="caution">
    <text evidence="4">The sequence shown here is derived from an EMBL/GenBank/DDBJ whole genome shotgun (WGS) entry which is preliminary data.</text>
</comment>
<dbReference type="GO" id="GO:0005829">
    <property type="term" value="C:cytosol"/>
    <property type="evidence" value="ECO:0007669"/>
    <property type="project" value="TreeGrafter"/>
</dbReference>
<organism evidence="4 5">
    <name type="scientific">Rodentibacter heidelbergensis</name>
    <dbReference type="NCBI Taxonomy" id="1908258"/>
    <lineage>
        <taxon>Bacteria</taxon>
        <taxon>Pseudomonadati</taxon>
        <taxon>Pseudomonadota</taxon>
        <taxon>Gammaproteobacteria</taxon>
        <taxon>Pasteurellales</taxon>
        <taxon>Pasteurellaceae</taxon>
        <taxon>Rodentibacter</taxon>
    </lineage>
</organism>
<dbReference type="InterPro" id="IPR007551">
    <property type="entry name" value="YajQ/Smlt4090-like"/>
</dbReference>
<dbReference type="PANTHER" id="PTHR30476:SF0">
    <property type="entry name" value="UPF0234 PROTEIN YAJQ"/>
    <property type="match status" value="1"/>
</dbReference>
<dbReference type="FunFam" id="3.30.70.860:FF:000001">
    <property type="entry name" value="UPF0234 protein YajQ"/>
    <property type="match status" value="1"/>
</dbReference>
<keyword evidence="1 3" id="KW-0547">Nucleotide-binding</keyword>
<gene>
    <name evidence="4" type="ORF">BKK48_09540</name>
</gene>
<dbReference type="OrthoDB" id="9801447at2"/>
<dbReference type="FunFam" id="3.30.70.990:FF:000001">
    <property type="entry name" value="UPF0234 protein YajQ"/>
    <property type="match status" value="1"/>
</dbReference>
<evidence type="ECO:0000313" key="4">
    <source>
        <dbReference type="EMBL" id="OOF35566.1"/>
    </source>
</evidence>
<keyword evidence="5" id="KW-1185">Reference proteome</keyword>
<comment type="similarity">
    <text evidence="2 3">Belongs to the YajQ family.</text>
</comment>
<dbReference type="NCBIfam" id="NF003819">
    <property type="entry name" value="PRK05412.1"/>
    <property type="match status" value="1"/>
</dbReference>